<proteinExistence type="predicted"/>
<dbReference type="Proteomes" id="UP000006546">
    <property type="component" value="Chromosome"/>
</dbReference>
<dbReference type="STRING" id="906968.Trebr_0990"/>
<dbReference type="AlphaFoldDB" id="F4LJU6"/>
<feature type="transmembrane region" description="Helical" evidence="1">
    <location>
        <begin position="499"/>
        <end position="517"/>
    </location>
</feature>
<accession>F4LJU6</accession>
<gene>
    <name evidence="3" type="ordered locus">Trebr_0990</name>
</gene>
<keyword evidence="1" id="KW-0812">Transmembrane</keyword>
<reference evidence="4" key="1">
    <citation type="submission" date="2011-04" db="EMBL/GenBank/DDBJ databases">
        <title>The complete genome of Treponema brennaborense DSM 12168.</title>
        <authorList>
            <person name="Lucas S."/>
            <person name="Han J."/>
            <person name="Lapidus A."/>
            <person name="Bruce D."/>
            <person name="Goodwin L."/>
            <person name="Pitluck S."/>
            <person name="Peters L."/>
            <person name="Kyrpides N."/>
            <person name="Mavromatis K."/>
            <person name="Ivanova N."/>
            <person name="Mikhailova N."/>
            <person name="Pagani I."/>
            <person name="Teshima H."/>
            <person name="Detter J.C."/>
            <person name="Tapia R."/>
            <person name="Han C."/>
            <person name="Land M."/>
            <person name="Hauser L."/>
            <person name="Markowitz V."/>
            <person name="Cheng J.-F."/>
            <person name="Hugenholtz P."/>
            <person name="Woyke T."/>
            <person name="Wu D."/>
            <person name="Gronow S."/>
            <person name="Wellnitz S."/>
            <person name="Brambilla E."/>
            <person name="Klenk H.-P."/>
            <person name="Eisen J.A."/>
        </authorList>
    </citation>
    <scope>NUCLEOTIDE SEQUENCE [LARGE SCALE GENOMIC DNA]</scope>
    <source>
        <strain evidence="4">DSM 12168 / CIP 105900 / DD5/3</strain>
    </source>
</reference>
<evidence type="ECO:0008006" key="5">
    <source>
        <dbReference type="Google" id="ProtNLM"/>
    </source>
</evidence>
<evidence type="ECO:0000313" key="3">
    <source>
        <dbReference type="EMBL" id="AEE16426.1"/>
    </source>
</evidence>
<name>F4LJU6_TREBD</name>
<protein>
    <recommendedName>
        <fullName evidence="5">PEGA domain-containing protein</fullName>
    </recommendedName>
</protein>
<evidence type="ECO:0000313" key="4">
    <source>
        <dbReference type="Proteomes" id="UP000006546"/>
    </source>
</evidence>
<organism evidence="3 4">
    <name type="scientific">Treponema brennaborense (strain DSM 12168 / CIP 105900 / DD5/3)</name>
    <dbReference type="NCBI Taxonomy" id="906968"/>
    <lineage>
        <taxon>Bacteria</taxon>
        <taxon>Pseudomonadati</taxon>
        <taxon>Spirochaetota</taxon>
        <taxon>Spirochaetia</taxon>
        <taxon>Spirochaetales</taxon>
        <taxon>Treponemataceae</taxon>
        <taxon>Treponema</taxon>
    </lineage>
</organism>
<dbReference type="eggNOG" id="ENOG5032HA5">
    <property type="taxonomic scope" value="Bacteria"/>
</dbReference>
<feature type="chain" id="PRO_5003310875" description="PEGA domain-containing protein" evidence="2">
    <location>
        <begin position="23"/>
        <end position="538"/>
    </location>
</feature>
<dbReference type="OrthoDB" id="359195at2"/>
<keyword evidence="4" id="KW-1185">Reference proteome</keyword>
<dbReference type="EMBL" id="CP002696">
    <property type="protein sequence ID" value="AEE16426.1"/>
    <property type="molecule type" value="Genomic_DNA"/>
</dbReference>
<dbReference type="KEGG" id="tbe:Trebr_0990"/>
<dbReference type="RefSeq" id="WP_013758145.1">
    <property type="nucleotide sequence ID" value="NC_015500.1"/>
</dbReference>
<dbReference type="HOGENOM" id="CLU_506146_0_0_12"/>
<evidence type="ECO:0000256" key="2">
    <source>
        <dbReference type="SAM" id="SignalP"/>
    </source>
</evidence>
<evidence type="ECO:0000256" key="1">
    <source>
        <dbReference type="SAM" id="Phobius"/>
    </source>
</evidence>
<sequence>MILRQIAAVCAAAFLLSPAALRASEWVLAAMPFGVSSVAAPAGGVSAETVRAVSAQIPQLILESLSDAETHVPSASELRGRELSALRAERKKLAGELSAAVKKRDALVLSERNERTLRKKLAEQDEAVRQITQKLTENAAALERVQTAPLFSAEDVSGDGASAVPAEAARTGPVQPETVVLWKRQTAELFSVSAASAQNSALNSVPDSASIEKAVDTARINGLITGSVSVIGQYVSVTAGLSLYPGNIAAGSVTESGSLSDTVLIAERIARALVPLIRNAPPVRVAFDVQPEAAAAAARISVDGSLSVSAGRAKDGVTLSAGVHTVTVESAGYKTTGFTYDFSQEAAFRTVIRLEKLEPKTVDFTLDVPLPGTFFINGLTASSDPVRIPVTSDVVLGEFVLAPPPGSEGNAAKTPPVSTFFTADVSGVRNLTDISASITAETQDLAFRIEKRRKTMYNSYSALLVSLIPSVASYGMYVDSYNGWAMGYKDEQERRMWKTVSDCSIALSVGFGINFIVQLGRYIFAANAILPKTAEIGN</sequence>
<feature type="transmembrane region" description="Helical" evidence="1">
    <location>
        <begin position="457"/>
        <end position="478"/>
    </location>
</feature>
<keyword evidence="2" id="KW-0732">Signal</keyword>
<feature type="signal peptide" evidence="2">
    <location>
        <begin position="1"/>
        <end position="22"/>
    </location>
</feature>
<keyword evidence="1" id="KW-0472">Membrane</keyword>
<keyword evidence="1" id="KW-1133">Transmembrane helix</keyword>